<organism evidence="1">
    <name type="scientific">Arundo donax</name>
    <name type="common">Giant reed</name>
    <name type="synonym">Donax arundinaceus</name>
    <dbReference type="NCBI Taxonomy" id="35708"/>
    <lineage>
        <taxon>Eukaryota</taxon>
        <taxon>Viridiplantae</taxon>
        <taxon>Streptophyta</taxon>
        <taxon>Embryophyta</taxon>
        <taxon>Tracheophyta</taxon>
        <taxon>Spermatophyta</taxon>
        <taxon>Magnoliopsida</taxon>
        <taxon>Liliopsida</taxon>
        <taxon>Poales</taxon>
        <taxon>Poaceae</taxon>
        <taxon>PACMAD clade</taxon>
        <taxon>Arundinoideae</taxon>
        <taxon>Arundineae</taxon>
        <taxon>Arundo</taxon>
    </lineage>
</organism>
<name>A0A0A9A493_ARUDO</name>
<dbReference type="AlphaFoldDB" id="A0A0A9A493"/>
<protein>
    <submittedName>
        <fullName evidence="1">Uncharacterized protein</fullName>
    </submittedName>
</protein>
<evidence type="ECO:0000313" key="1">
    <source>
        <dbReference type="EMBL" id="JAD41862.1"/>
    </source>
</evidence>
<dbReference type="EMBL" id="GBRH01256033">
    <property type="protein sequence ID" value="JAD41862.1"/>
    <property type="molecule type" value="Transcribed_RNA"/>
</dbReference>
<sequence length="39" mass="4477">MPKEACVEDRRARSQVTEPIPGCEFEKDNNKLNLLMNLS</sequence>
<reference evidence="1" key="1">
    <citation type="submission" date="2014-09" db="EMBL/GenBank/DDBJ databases">
        <authorList>
            <person name="Magalhaes I.L.F."/>
            <person name="Oliveira U."/>
            <person name="Santos F.R."/>
            <person name="Vidigal T.H.D.A."/>
            <person name="Brescovit A.D."/>
            <person name="Santos A.J."/>
        </authorList>
    </citation>
    <scope>NUCLEOTIDE SEQUENCE</scope>
    <source>
        <tissue evidence="1">Shoot tissue taken approximately 20 cm above the soil surface</tissue>
    </source>
</reference>
<accession>A0A0A9A493</accession>
<reference evidence="1" key="2">
    <citation type="journal article" date="2015" name="Data Brief">
        <title>Shoot transcriptome of the giant reed, Arundo donax.</title>
        <authorList>
            <person name="Barrero R.A."/>
            <person name="Guerrero F.D."/>
            <person name="Moolhuijzen P."/>
            <person name="Goolsby J.A."/>
            <person name="Tidwell J."/>
            <person name="Bellgard S.E."/>
            <person name="Bellgard M.I."/>
        </authorList>
    </citation>
    <scope>NUCLEOTIDE SEQUENCE</scope>
    <source>
        <tissue evidence="1">Shoot tissue taken approximately 20 cm above the soil surface</tissue>
    </source>
</reference>
<proteinExistence type="predicted"/>